<reference evidence="2" key="1">
    <citation type="submission" date="2018-01" db="EMBL/GenBank/DDBJ databases">
        <title>An insight into the sialome of Amazonian anophelines.</title>
        <authorList>
            <person name="Ribeiro J.M."/>
            <person name="Scarpassa V."/>
            <person name="Calvo E."/>
        </authorList>
    </citation>
    <scope>NUCLEOTIDE SEQUENCE</scope>
    <source>
        <tissue evidence="2">Salivary glands</tissue>
    </source>
</reference>
<accession>A0A2M3ZX97</accession>
<keyword evidence="1" id="KW-0732">Signal</keyword>
<evidence type="ECO:0000256" key="1">
    <source>
        <dbReference type="SAM" id="SignalP"/>
    </source>
</evidence>
<protein>
    <submittedName>
        <fullName evidence="2">Putative secreted peptide</fullName>
    </submittedName>
</protein>
<dbReference type="AlphaFoldDB" id="A0A2M3ZX97"/>
<dbReference type="EMBL" id="GGFM01012436">
    <property type="protein sequence ID" value="MBW33187.1"/>
    <property type="molecule type" value="Transcribed_RNA"/>
</dbReference>
<feature type="chain" id="PRO_5014831044" evidence="1">
    <location>
        <begin position="17"/>
        <end position="91"/>
    </location>
</feature>
<feature type="signal peptide" evidence="1">
    <location>
        <begin position="1"/>
        <end position="16"/>
    </location>
</feature>
<name>A0A2M3ZX97_9DIPT</name>
<proteinExistence type="predicted"/>
<evidence type="ECO:0000313" key="2">
    <source>
        <dbReference type="EMBL" id="MBW33187.1"/>
    </source>
</evidence>
<organism evidence="2">
    <name type="scientific">Anopheles braziliensis</name>
    <dbReference type="NCBI Taxonomy" id="58242"/>
    <lineage>
        <taxon>Eukaryota</taxon>
        <taxon>Metazoa</taxon>
        <taxon>Ecdysozoa</taxon>
        <taxon>Arthropoda</taxon>
        <taxon>Hexapoda</taxon>
        <taxon>Insecta</taxon>
        <taxon>Pterygota</taxon>
        <taxon>Neoptera</taxon>
        <taxon>Endopterygota</taxon>
        <taxon>Diptera</taxon>
        <taxon>Nematocera</taxon>
        <taxon>Culicoidea</taxon>
        <taxon>Culicidae</taxon>
        <taxon>Anophelinae</taxon>
        <taxon>Anopheles</taxon>
    </lineage>
</organism>
<sequence length="91" mass="9509">MSALSCLVFAVSVSSSSVLMVVAPRSGGDLLKKSMILACFIWELQSPGLLTGLIASASSDSLRFLRPFPLLVATAAVALFGEYPTYPTVGL</sequence>